<dbReference type="FunFam" id="2.120.10.90:FF:000005">
    <property type="entry name" value="DNA topoisomerase 4 subunit A"/>
    <property type="match status" value="1"/>
</dbReference>
<dbReference type="EC" id="5.6.2.2" evidence="9"/>
<dbReference type="InterPro" id="IPR006691">
    <property type="entry name" value="GyrA/parC_rep"/>
</dbReference>
<keyword evidence="7 9" id="KW-0413">Isomerase</keyword>
<dbReference type="InterPro" id="IPR050220">
    <property type="entry name" value="Type_II_DNA_Topoisomerases"/>
</dbReference>
<dbReference type="NCBIfam" id="NF004043">
    <property type="entry name" value="PRK05560.1"/>
    <property type="match status" value="1"/>
</dbReference>
<dbReference type="Gene3D" id="1.10.268.10">
    <property type="entry name" value="Topoisomerase, domain 3"/>
    <property type="match status" value="1"/>
</dbReference>
<dbReference type="PANTHER" id="PTHR43493">
    <property type="entry name" value="DNA GYRASE/TOPOISOMERASE SUBUNIT A"/>
    <property type="match status" value="1"/>
</dbReference>
<evidence type="ECO:0000256" key="4">
    <source>
        <dbReference type="ARBA" id="ARBA00022840"/>
    </source>
</evidence>
<gene>
    <name evidence="9" type="primary">gyrA</name>
    <name evidence="12" type="ORF">A2758_01880</name>
</gene>
<dbReference type="FunFam" id="1.10.268.10:FF:000001">
    <property type="entry name" value="DNA gyrase subunit A"/>
    <property type="match status" value="1"/>
</dbReference>
<dbReference type="InterPro" id="IPR013760">
    <property type="entry name" value="Topo_IIA-like_dom_sf"/>
</dbReference>
<dbReference type="GO" id="GO:0006265">
    <property type="term" value="P:DNA topological change"/>
    <property type="evidence" value="ECO:0007669"/>
    <property type="project" value="UniProtKB-UniRule"/>
</dbReference>
<evidence type="ECO:0000256" key="2">
    <source>
        <dbReference type="ARBA" id="ARBA00008263"/>
    </source>
</evidence>
<dbReference type="InterPro" id="IPR013758">
    <property type="entry name" value="Topo_IIA_A/C_ab"/>
</dbReference>
<dbReference type="Gene3D" id="2.120.10.90">
    <property type="entry name" value="DNA gyrase/topoisomerase IV, subunit A, C-terminal"/>
    <property type="match status" value="1"/>
</dbReference>
<dbReference type="GO" id="GO:0005524">
    <property type="term" value="F:ATP binding"/>
    <property type="evidence" value="ECO:0007669"/>
    <property type="project" value="UniProtKB-UniRule"/>
</dbReference>
<dbReference type="SMART" id="SM00434">
    <property type="entry name" value="TOP4c"/>
    <property type="match status" value="1"/>
</dbReference>
<comment type="subcellular location">
    <subcellularLocation>
        <location evidence="9">Cytoplasm</location>
    </subcellularLocation>
</comment>
<dbReference type="PANTHER" id="PTHR43493:SF5">
    <property type="entry name" value="DNA GYRASE SUBUNIT A, CHLOROPLASTIC_MITOCHONDRIAL"/>
    <property type="match status" value="1"/>
</dbReference>
<feature type="short sequence motif" description="GyrA-box" evidence="9">
    <location>
        <begin position="524"/>
        <end position="530"/>
    </location>
</feature>
<dbReference type="GO" id="GO:0003677">
    <property type="term" value="F:DNA binding"/>
    <property type="evidence" value="ECO:0007669"/>
    <property type="project" value="UniProtKB-UniRule"/>
</dbReference>
<keyword evidence="9" id="KW-0963">Cytoplasm</keyword>
<dbReference type="Gene3D" id="3.90.199.10">
    <property type="entry name" value="Topoisomerase II, domain 5"/>
    <property type="match status" value="1"/>
</dbReference>
<dbReference type="NCBIfam" id="NF004044">
    <property type="entry name" value="PRK05561.1"/>
    <property type="match status" value="1"/>
</dbReference>
<dbReference type="Pfam" id="PF00521">
    <property type="entry name" value="DNA_topoisoIV"/>
    <property type="match status" value="1"/>
</dbReference>
<dbReference type="NCBIfam" id="TIGR01063">
    <property type="entry name" value="gyrA"/>
    <property type="match status" value="1"/>
</dbReference>
<feature type="domain" description="Topo IIA-type catalytic" evidence="11">
    <location>
        <begin position="33"/>
        <end position="497"/>
    </location>
</feature>
<dbReference type="EMBL" id="MHVJ01000013">
    <property type="protein sequence ID" value="OHA91202.1"/>
    <property type="molecule type" value="Genomic_DNA"/>
</dbReference>
<name>A0A1G2T248_9BACT</name>
<evidence type="ECO:0000313" key="13">
    <source>
        <dbReference type="Proteomes" id="UP000178612"/>
    </source>
</evidence>
<dbReference type="GO" id="GO:0005694">
    <property type="term" value="C:chromosome"/>
    <property type="evidence" value="ECO:0007669"/>
    <property type="project" value="InterPro"/>
</dbReference>
<dbReference type="InterPro" id="IPR005743">
    <property type="entry name" value="GyrA"/>
</dbReference>
<dbReference type="HAMAP" id="MF_01897">
    <property type="entry name" value="GyrA"/>
    <property type="match status" value="1"/>
</dbReference>
<dbReference type="PROSITE" id="PS52040">
    <property type="entry name" value="TOPO_IIA"/>
    <property type="match status" value="1"/>
</dbReference>
<dbReference type="AlphaFoldDB" id="A0A1G2T248"/>
<dbReference type="GO" id="GO:0005737">
    <property type="term" value="C:cytoplasm"/>
    <property type="evidence" value="ECO:0007669"/>
    <property type="project" value="UniProtKB-SubCell"/>
</dbReference>
<dbReference type="GO" id="GO:0009330">
    <property type="term" value="C:DNA topoisomerase type II (double strand cut, ATP-hydrolyzing) complex"/>
    <property type="evidence" value="ECO:0007669"/>
    <property type="project" value="TreeGrafter"/>
</dbReference>
<keyword evidence="5 9" id="KW-0799">Topoisomerase</keyword>
<evidence type="ECO:0000259" key="11">
    <source>
        <dbReference type="PROSITE" id="PS52040"/>
    </source>
</evidence>
<evidence type="ECO:0000256" key="5">
    <source>
        <dbReference type="ARBA" id="ARBA00023029"/>
    </source>
</evidence>
<reference evidence="12 13" key="1">
    <citation type="journal article" date="2016" name="Nat. Commun.">
        <title>Thousands of microbial genomes shed light on interconnected biogeochemical processes in an aquifer system.</title>
        <authorList>
            <person name="Anantharaman K."/>
            <person name="Brown C.T."/>
            <person name="Hug L.A."/>
            <person name="Sharon I."/>
            <person name="Castelle C.J."/>
            <person name="Probst A.J."/>
            <person name="Thomas B.C."/>
            <person name="Singh A."/>
            <person name="Wilkins M.J."/>
            <person name="Karaoz U."/>
            <person name="Brodie E.L."/>
            <person name="Williams K.H."/>
            <person name="Hubbard S.S."/>
            <person name="Banfield J.F."/>
        </authorList>
    </citation>
    <scope>NUCLEOTIDE SEQUENCE [LARGE SCALE GENOMIC DNA]</scope>
</reference>
<evidence type="ECO:0000256" key="7">
    <source>
        <dbReference type="ARBA" id="ARBA00023235"/>
    </source>
</evidence>
<comment type="catalytic activity">
    <reaction evidence="1 9 10">
        <text>ATP-dependent breakage, passage and rejoining of double-stranded DNA.</text>
        <dbReference type="EC" id="5.6.2.2"/>
    </reaction>
</comment>
<comment type="function">
    <text evidence="9">A type II topoisomerase that negatively supercoils closed circular double-stranded (ds) DNA in an ATP-dependent manner to modulate DNA topology and maintain chromosomes in an underwound state. Negative supercoiling favors strand separation, and DNA replication, transcription, recombination and repair, all of which involve strand separation. Also able to catalyze the interconversion of other topological isomers of dsDNA rings, including catenanes and knotted rings. Type II topoisomerases break and join 2 DNA strands simultaneously in an ATP-dependent manner.</text>
</comment>
<evidence type="ECO:0000313" key="12">
    <source>
        <dbReference type="EMBL" id="OHA91202.1"/>
    </source>
</evidence>
<accession>A0A1G2T248</accession>
<dbReference type="InterPro" id="IPR035516">
    <property type="entry name" value="Gyrase/topoIV_suA_C"/>
</dbReference>
<comment type="subunit">
    <text evidence="8">Heterotetramer composed of ParC and ParE.</text>
</comment>
<protein>
    <recommendedName>
        <fullName evidence="9">DNA gyrase subunit A</fullName>
        <ecNumber evidence="9">5.6.2.2</ecNumber>
    </recommendedName>
</protein>
<dbReference type="FunFam" id="3.90.199.10:FF:000001">
    <property type="entry name" value="DNA gyrase subunit A"/>
    <property type="match status" value="1"/>
</dbReference>
<comment type="subunit">
    <text evidence="9">Heterotetramer, composed of two GyrA and two GyrB chains. In the heterotetramer, GyrA contains the active site tyrosine that forms a transient covalent intermediate with DNA, while GyrB binds cofactors and catalyzes ATP hydrolysis.</text>
</comment>
<proteinExistence type="inferred from homology"/>
<dbReference type="FunFam" id="3.30.1360.40:FF:000002">
    <property type="entry name" value="DNA gyrase subunit A"/>
    <property type="match status" value="1"/>
</dbReference>
<keyword evidence="4 9" id="KW-0067">ATP-binding</keyword>
<dbReference type="SUPFAM" id="SSF56719">
    <property type="entry name" value="Type II DNA topoisomerase"/>
    <property type="match status" value="1"/>
</dbReference>
<dbReference type="InterPro" id="IPR013757">
    <property type="entry name" value="Topo_IIA_A_a_sf"/>
</dbReference>
<keyword evidence="3 9" id="KW-0547">Nucleotide-binding</keyword>
<dbReference type="CDD" id="cd00187">
    <property type="entry name" value="TOP4c"/>
    <property type="match status" value="1"/>
</dbReference>
<comment type="similarity">
    <text evidence="2 9">Belongs to the type II topoisomerase GyrA/ParC subunit family.</text>
</comment>
<evidence type="ECO:0000256" key="10">
    <source>
        <dbReference type="PROSITE-ProRule" id="PRU01384"/>
    </source>
</evidence>
<keyword evidence="6 9" id="KW-0238">DNA-binding</keyword>
<dbReference type="GO" id="GO:0034335">
    <property type="term" value="F:DNA negative supercoiling activity"/>
    <property type="evidence" value="ECO:0007669"/>
    <property type="project" value="UniProtKB-ARBA"/>
</dbReference>
<comment type="caution">
    <text evidence="12">The sequence shown here is derived from an EMBL/GenBank/DDBJ whole genome shotgun (WGS) entry which is preliminary data.</text>
</comment>
<comment type="miscellaneous">
    <text evidence="9">Few gyrases are as efficient as E.coli at forming negative supercoils. Not all organisms have 2 type II topoisomerases; in organisms with a single type II topoisomerase this enzyme also has to decatenate newly replicated chromosomes.</text>
</comment>
<evidence type="ECO:0000256" key="9">
    <source>
        <dbReference type="HAMAP-Rule" id="MF_01897"/>
    </source>
</evidence>
<evidence type="ECO:0000256" key="8">
    <source>
        <dbReference type="ARBA" id="ARBA00063644"/>
    </source>
</evidence>
<dbReference type="Proteomes" id="UP000178612">
    <property type="component" value="Unassembled WGS sequence"/>
</dbReference>
<dbReference type="Pfam" id="PF03989">
    <property type="entry name" value="DNA_gyraseA_C"/>
    <property type="match status" value="6"/>
</dbReference>
<dbReference type="GO" id="GO:0006261">
    <property type="term" value="P:DNA-templated DNA replication"/>
    <property type="evidence" value="ECO:0007669"/>
    <property type="project" value="UniProtKB-UniRule"/>
</dbReference>
<dbReference type="Gene3D" id="3.30.1360.40">
    <property type="match status" value="1"/>
</dbReference>
<evidence type="ECO:0000256" key="1">
    <source>
        <dbReference type="ARBA" id="ARBA00000185"/>
    </source>
</evidence>
<dbReference type="SUPFAM" id="SSF101904">
    <property type="entry name" value="GyrA/ParC C-terminal domain-like"/>
    <property type="match status" value="1"/>
</dbReference>
<evidence type="ECO:0000256" key="3">
    <source>
        <dbReference type="ARBA" id="ARBA00022741"/>
    </source>
</evidence>
<feature type="active site" description="O-(5'-phospho-DNA)-tyrosine intermediate" evidence="9 10">
    <location>
        <position position="121"/>
    </location>
</feature>
<sequence>MIDPDRIIARSITNEMKESFIDYAMSVITDRALPDVRDGLKPVHRRILYAMNEIGLNAGAKTRKSATIVGDVLGKYHPHGDSSVYEAMVKMTQDFSMRYPLVVGQGNFGSIDGDGAAAYRYTEAKMSRVAGELLKDIEKETVDFKPNYDGTKSEPVVMPTVVPNLLLNGTLGIAVGMATNIPPHNLGEVVDAAMHLADNSEATTEDLLKFVKGPDFPTGGIIFNEKDIAHAYATGRGGVVARGVADIAEGKSGQYQIVITEIPYRVNKSDLIEKIADLHREKKIEGIKAMRDESAKDIRIVIDLKQGSQPQKVLNALYKHTQLEDTFHFNLVALVDGVPQTLSLKSMLAEFLKHRETVVKRRATYDLARAEEREHILLGLSKALDHIDEIVKIIKASKTVDDARGNLIKRFKFSVIQANAILEMRLQKLAGLERQKIEDELKEVQAFIKEMKDLLASPKKILKVIKDELIAVREKYGDERRTRVVKGGVKQLSVEDLVPEEDNALVLTSGGYIKRTNPDEYRKQRRGGVGVVDLDTKEEDFVTQILYASTHDDLLFFTDKGKAYQIKMYDLPEGKRATRGKSIMNFISLSAEEKVTSILAMPKNAKDIEGSLLMVTEMGTIKKVRALSFTDVRASGIIAIKLAPGDRLVSAELIQSGDDISIVTREGQSIRFKDFSVREMGRAAGGVRGIKLGKNDSVVGAHVITKNAKDGHLLVISGNGYGKRTALSEYKAQGRGGSGILTSKVTAKTGPVITSQIVSEENEVIAISKKSQVVRVNLNEIPVLGRQTQGVRIMKLREGDSIASLICL</sequence>
<dbReference type="InterPro" id="IPR002205">
    <property type="entry name" value="Topo_IIA_dom_A"/>
</dbReference>
<organism evidence="12 13">
    <name type="scientific">Candidatus Zambryskibacteria bacterium RIFCSPHIGHO2_01_FULL_49_18</name>
    <dbReference type="NCBI Taxonomy" id="1802740"/>
    <lineage>
        <taxon>Bacteria</taxon>
        <taxon>Candidatus Zambryskiibacteriota</taxon>
    </lineage>
</organism>
<evidence type="ECO:0000256" key="6">
    <source>
        <dbReference type="ARBA" id="ARBA00023125"/>
    </source>
</evidence>